<dbReference type="InterPro" id="IPR015883">
    <property type="entry name" value="Glyco_hydro_20_cat"/>
</dbReference>
<dbReference type="PROSITE" id="PS51820">
    <property type="entry name" value="PA14"/>
    <property type="match status" value="1"/>
</dbReference>
<proteinExistence type="inferred from homology"/>
<feature type="domain" description="PA14" evidence="7">
    <location>
        <begin position="624"/>
        <end position="760"/>
    </location>
</feature>
<feature type="signal peptide" evidence="6">
    <location>
        <begin position="1"/>
        <end position="24"/>
    </location>
</feature>
<comment type="similarity">
    <text evidence="2">Belongs to the glycosyl hydrolase 20 family.</text>
</comment>
<dbReference type="PANTHER" id="PTHR22600:SF57">
    <property type="entry name" value="BETA-N-ACETYLHEXOSAMINIDASE"/>
    <property type="match status" value="1"/>
</dbReference>
<organism evidence="8 9">
    <name type="scientific">Mucilaginibacter lutimaris</name>
    <dbReference type="NCBI Taxonomy" id="931629"/>
    <lineage>
        <taxon>Bacteria</taxon>
        <taxon>Pseudomonadati</taxon>
        <taxon>Bacteroidota</taxon>
        <taxon>Sphingobacteriia</taxon>
        <taxon>Sphingobacteriales</taxon>
        <taxon>Sphingobacteriaceae</taxon>
        <taxon>Mucilaginibacter</taxon>
    </lineage>
</organism>
<keyword evidence="9" id="KW-1185">Reference proteome</keyword>
<dbReference type="PANTHER" id="PTHR22600">
    <property type="entry name" value="BETA-HEXOSAMINIDASE"/>
    <property type="match status" value="1"/>
</dbReference>
<dbReference type="InterPro" id="IPR017853">
    <property type="entry name" value="GH"/>
</dbReference>
<dbReference type="CDD" id="cd06563">
    <property type="entry name" value="GH20_chitobiase-like"/>
    <property type="match status" value="1"/>
</dbReference>
<comment type="caution">
    <text evidence="8">The sequence shown here is derived from an EMBL/GenBank/DDBJ whole genome shotgun (WGS) entry which is preliminary data.</text>
</comment>
<dbReference type="Gene3D" id="3.20.20.80">
    <property type="entry name" value="Glycosidases"/>
    <property type="match status" value="1"/>
</dbReference>
<evidence type="ECO:0000313" key="9">
    <source>
        <dbReference type="Proteomes" id="UP001597073"/>
    </source>
</evidence>
<dbReference type="Pfam" id="PF00728">
    <property type="entry name" value="Glyco_hydro_20"/>
    <property type="match status" value="1"/>
</dbReference>
<keyword evidence="5" id="KW-0326">Glycosidase</keyword>
<dbReference type="InterPro" id="IPR029018">
    <property type="entry name" value="Hex-like_dom2"/>
</dbReference>
<comment type="catalytic activity">
    <reaction evidence="1">
        <text>Hydrolysis of terminal non-reducing N-acetyl-D-hexosamine residues in N-acetyl-beta-D-hexosaminides.</text>
        <dbReference type="EC" id="3.2.1.52"/>
    </reaction>
</comment>
<dbReference type="Proteomes" id="UP001597073">
    <property type="component" value="Unassembled WGS sequence"/>
</dbReference>
<evidence type="ECO:0000256" key="2">
    <source>
        <dbReference type="ARBA" id="ARBA00006285"/>
    </source>
</evidence>
<dbReference type="InterPro" id="IPR037524">
    <property type="entry name" value="PA14/GLEYA"/>
</dbReference>
<dbReference type="InterPro" id="IPR011658">
    <property type="entry name" value="PA14_dom"/>
</dbReference>
<evidence type="ECO:0000313" key="8">
    <source>
        <dbReference type="EMBL" id="MFD0764816.1"/>
    </source>
</evidence>
<keyword evidence="4" id="KW-0378">Hydrolase</keyword>
<dbReference type="Pfam" id="PF02838">
    <property type="entry name" value="Glyco_hydro_20b"/>
    <property type="match status" value="1"/>
</dbReference>
<evidence type="ECO:0000256" key="5">
    <source>
        <dbReference type="ARBA" id="ARBA00023295"/>
    </source>
</evidence>
<name>A0ABW2ZF50_9SPHI</name>
<reference evidence="9" key="1">
    <citation type="journal article" date="2019" name="Int. J. Syst. Evol. Microbiol.">
        <title>The Global Catalogue of Microorganisms (GCM) 10K type strain sequencing project: providing services to taxonomists for standard genome sequencing and annotation.</title>
        <authorList>
            <consortium name="The Broad Institute Genomics Platform"/>
            <consortium name="The Broad Institute Genome Sequencing Center for Infectious Disease"/>
            <person name="Wu L."/>
            <person name="Ma J."/>
        </authorList>
    </citation>
    <scope>NUCLEOTIDE SEQUENCE [LARGE SCALE GENOMIC DNA]</scope>
    <source>
        <strain evidence="9">CCUG 60742</strain>
    </source>
</reference>
<dbReference type="SMART" id="SM00758">
    <property type="entry name" value="PA14"/>
    <property type="match status" value="1"/>
</dbReference>
<dbReference type="Gene3D" id="3.30.379.10">
    <property type="entry name" value="Chitobiase/beta-hexosaminidase domain 2-like"/>
    <property type="match status" value="1"/>
</dbReference>
<dbReference type="InterPro" id="IPR015882">
    <property type="entry name" value="HEX_bac_N"/>
</dbReference>
<evidence type="ECO:0000259" key="7">
    <source>
        <dbReference type="PROSITE" id="PS51820"/>
    </source>
</evidence>
<dbReference type="SUPFAM" id="SSF56988">
    <property type="entry name" value="Anthrax protective antigen"/>
    <property type="match status" value="1"/>
</dbReference>
<protein>
    <recommendedName>
        <fullName evidence="3">beta-N-acetylhexosaminidase</fullName>
        <ecNumber evidence="3">3.2.1.52</ecNumber>
    </recommendedName>
</protein>
<dbReference type="EC" id="3.2.1.52" evidence="3"/>
<feature type="chain" id="PRO_5045889872" description="beta-N-acetylhexosaminidase" evidence="6">
    <location>
        <begin position="25"/>
        <end position="765"/>
    </location>
</feature>
<dbReference type="PRINTS" id="PR00738">
    <property type="entry name" value="GLHYDRLASE20"/>
</dbReference>
<keyword evidence="6" id="KW-0732">Signal</keyword>
<dbReference type="SUPFAM" id="SSF55545">
    <property type="entry name" value="beta-N-acetylhexosaminidase-like domain"/>
    <property type="match status" value="1"/>
</dbReference>
<evidence type="ECO:0000256" key="3">
    <source>
        <dbReference type="ARBA" id="ARBA00012663"/>
    </source>
</evidence>
<dbReference type="EMBL" id="JBHTIA010000003">
    <property type="protein sequence ID" value="MFD0764816.1"/>
    <property type="molecule type" value="Genomic_DNA"/>
</dbReference>
<dbReference type="InterPro" id="IPR059177">
    <property type="entry name" value="GH29D-like_dom"/>
</dbReference>
<accession>A0ABW2ZF50</accession>
<dbReference type="Pfam" id="PF13290">
    <property type="entry name" value="CHB_HEX_C_1"/>
    <property type="match status" value="1"/>
</dbReference>
<dbReference type="Gene3D" id="3.90.182.10">
    <property type="entry name" value="Toxin - Anthrax Protective Antigen,domain 1"/>
    <property type="match status" value="1"/>
</dbReference>
<evidence type="ECO:0000256" key="1">
    <source>
        <dbReference type="ARBA" id="ARBA00001231"/>
    </source>
</evidence>
<dbReference type="SUPFAM" id="SSF51445">
    <property type="entry name" value="(Trans)glycosidases"/>
    <property type="match status" value="1"/>
</dbReference>
<dbReference type="Pfam" id="PF07691">
    <property type="entry name" value="PA14"/>
    <property type="match status" value="1"/>
</dbReference>
<dbReference type="RefSeq" id="WP_377140868.1">
    <property type="nucleotide sequence ID" value="NZ_JBHTIA010000003.1"/>
</dbReference>
<sequence length="765" mass="86273">MTKIVTSKLFLFILFLGYCTDVNAQADHKDIDIIPYPSTLTAGDGYFLINAQTTLVAPSRFVNEAAQLAKLVKAGTGYSLNRSTHSTNVINFVYDSTIKNPEAYQLNVKPKSVTITAGAPAGAFHAVETIRQLLPISVETGQRNATVRLPSVNINDHPAYAWRGMHLDVSRHFFSITYLKKFIDVMALYKMNKFHLHLTDDQGWRVEIKKYPKLTEQGAWRTFNNQDTVCMKRAAENPDFNFDNQHIIKKDGKTLYGGFYTQKQLKDLVAYAANKHIDIIPEIDMPGHMMAAINAYPFLTCNSQNKWGELFSTPICPCNETTFDFAKDIYTEIMEIFPSKYIHIGGDEVDRRDWGKSEACKELMKREGITSLPDLQNYFIDRMEKFFNSRGRKLIGWDEVLEGKISSTAMIMYWRSWVPDAPVKAAQNGNQVIMTPGTPLYFDSPADKNSIYNVYHFNPVPKSLTTEQAKLIIGAQANIWTEYIPSEKRADYMFMPRMTALAEMLWTNKQDDYKSYTQRLIQQYKRLEALDINYRQPDLEGIIDSRVFITSDTLNIHSPLNTSVIRYTTNGSLPDQNSPLLRNYVVNQPQTIKLAAFTQSGKRGDVYTMKYSQQTPAEPQNVAGVAPGLSAGYYKGFFNGTTKIKAGPADSTFITPTVTVPASIKEGSFAVRYTGYIDVPQDGIYTFYLTCDDSGVLSIANRETVNNDGMHSAIEKSGQVALKKGLQPFALDFVEGGGGYTLKLQYSINGKERADVPRAWFKHSR</sequence>
<gene>
    <name evidence="8" type="ORF">ACFQZI_08115</name>
</gene>
<dbReference type="InterPro" id="IPR025705">
    <property type="entry name" value="Beta_hexosaminidase_sua/sub"/>
</dbReference>
<evidence type="ECO:0000256" key="6">
    <source>
        <dbReference type="SAM" id="SignalP"/>
    </source>
</evidence>
<evidence type="ECO:0000256" key="4">
    <source>
        <dbReference type="ARBA" id="ARBA00022801"/>
    </source>
</evidence>